<organism evidence="2 3">
    <name type="scientific">Microvenator marinus</name>
    <dbReference type="NCBI Taxonomy" id="2600177"/>
    <lineage>
        <taxon>Bacteria</taxon>
        <taxon>Deltaproteobacteria</taxon>
        <taxon>Bradymonadales</taxon>
        <taxon>Microvenatoraceae</taxon>
        <taxon>Microvenator</taxon>
    </lineage>
</organism>
<dbReference type="OrthoDB" id="5496988at2"/>
<keyword evidence="3" id="KW-1185">Reference proteome</keyword>
<dbReference type="InterPro" id="IPR036058">
    <property type="entry name" value="Kazal_dom_sf"/>
</dbReference>
<dbReference type="KEGG" id="bbae:FRD01_06155"/>
<name>A0A5B8XMH0_9DELT</name>
<dbReference type="PANTHER" id="PTHR21131">
    <property type="entry name" value="SERINE-TYPE ENDOPEPTIDASE INHIBITOR"/>
    <property type="match status" value="1"/>
</dbReference>
<dbReference type="AlphaFoldDB" id="A0A5B8XMH0"/>
<gene>
    <name evidence="2" type="ORF">FRD01_06155</name>
</gene>
<dbReference type="RefSeq" id="WP_146958515.1">
    <property type="nucleotide sequence ID" value="NZ_CP042467.1"/>
</dbReference>
<protein>
    <recommendedName>
        <fullName evidence="1">Kazal-like domain-containing protein</fullName>
    </recommendedName>
</protein>
<dbReference type="SMART" id="SM00280">
    <property type="entry name" value="KAZAL"/>
    <property type="match status" value="4"/>
</dbReference>
<evidence type="ECO:0000313" key="3">
    <source>
        <dbReference type="Proteomes" id="UP000321595"/>
    </source>
</evidence>
<dbReference type="PROSITE" id="PS51257">
    <property type="entry name" value="PROKAR_LIPOPROTEIN"/>
    <property type="match status" value="1"/>
</dbReference>
<accession>A0A5B8XMH0</accession>
<feature type="domain" description="Kazal-like" evidence="1">
    <location>
        <begin position="318"/>
        <end position="367"/>
    </location>
</feature>
<dbReference type="EMBL" id="CP042467">
    <property type="protein sequence ID" value="QED26830.1"/>
    <property type="molecule type" value="Genomic_DNA"/>
</dbReference>
<dbReference type="SUPFAM" id="SSF100895">
    <property type="entry name" value="Kazal-type serine protease inhibitors"/>
    <property type="match status" value="4"/>
</dbReference>
<reference evidence="2 3" key="1">
    <citation type="submission" date="2019-08" db="EMBL/GenBank/DDBJ databases">
        <authorList>
            <person name="Liang Q."/>
        </authorList>
    </citation>
    <scope>NUCLEOTIDE SEQUENCE [LARGE SCALE GENOMIC DNA]</scope>
    <source>
        <strain evidence="2 3">V1718</strain>
    </source>
</reference>
<dbReference type="Pfam" id="PF00050">
    <property type="entry name" value="Kazal_1"/>
    <property type="match status" value="3"/>
</dbReference>
<feature type="domain" description="Kazal-like" evidence="1">
    <location>
        <begin position="399"/>
        <end position="448"/>
    </location>
</feature>
<dbReference type="InterPro" id="IPR002350">
    <property type="entry name" value="Kazal_dom"/>
</dbReference>
<feature type="domain" description="Kazal-like" evidence="1">
    <location>
        <begin position="218"/>
        <end position="266"/>
    </location>
</feature>
<dbReference type="GO" id="GO:0005615">
    <property type="term" value="C:extracellular space"/>
    <property type="evidence" value="ECO:0007669"/>
    <property type="project" value="TreeGrafter"/>
</dbReference>
<dbReference type="PANTHER" id="PTHR21131:SF0">
    <property type="entry name" value="GEO10195P1-RELATED"/>
    <property type="match status" value="1"/>
</dbReference>
<sequence>MRTFWILAVILGLVACSDDSPTLGGGISKTDAASQGGTNSDGEDLCELEEWYGDGVCDTFCPQPDEDCGDGTCQSNLDCRNGERCDDGECISDIDVRCSESSPCPAGFYCTWPQDGVCGDEGRQGVCSEVPQDCPNEFAPVCGCDGSTYDNVCQAALSSISVASTGECAEPCTEHEECGANSYCTAEGACEALPESCESNDACPSDYFCQIDQENVCISGEGMCVIRPLDCPEVFMPVCGCDENEYSNSCFAEAAGVNYVDGECQTTCDPDQDNACPEGEFCIDGVCEAPVTCGGLLGVTCEDGQFCNIAIEDACGEADQTGTCQEIPEGCSKEYAPVCGCDAKTYGNACMAAAAGVSVRSEGACSKGPTSGCGGRNGEICGLTEWCDYGGPTGTCGQADQPGTCEPRPDACLAVFDPVCGCDNQTHSNACAAHAAGVDVLHDGACGTTM</sequence>
<dbReference type="Gene3D" id="3.30.60.30">
    <property type="match status" value="4"/>
</dbReference>
<dbReference type="PROSITE" id="PS51465">
    <property type="entry name" value="KAZAL_2"/>
    <property type="match status" value="4"/>
</dbReference>
<evidence type="ECO:0000259" key="1">
    <source>
        <dbReference type="PROSITE" id="PS51465"/>
    </source>
</evidence>
<dbReference type="Proteomes" id="UP000321595">
    <property type="component" value="Chromosome"/>
</dbReference>
<feature type="domain" description="Kazal-like" evidence="1">
    <location>
        <begin position="121"/>
        <end position="170"/>
    </location>
</feature>
<dbReference type="InterPro" id="IPR053265">
    <property type="entry name" value="Serpin"/>
</dbReference>
<dbReference type="CDD" id="cd00104">
    <property type="entry name" value="KAZAL_FS"/>
    <property type="match status" value="1"/>
</dbReference>
<proteinExistence type="predicted"/>
<evidence type="ECO:0000313" key="2">
    <source>
        <dbReference type="EMBL" id="QED26830.1"/>
    </source>
</evidence>